<reference evidence="2 3" key="1">
    <citation type="submission" date="2020-02" db="EMBL/GenBank/DDBJ databases">
        <title>Comparative genomics of sulfur disproportionating microorganisms.</title>
        <authorList>
            <person name="Ward L.M."/>
            <person name="Bertran E."/>
            <person name="Johnston D.T."/>
        </authorList>
    </citation>
    <scope>NUCLEOTIDE SEQUENCE [LARGE SCALE GENOMIC DNA]</scope>
    <source>
        <strain evidence="2 3">DSM 3696</strain>
    </source>
</reference>
<protein>
    <submittedName>
        <fullName evidence="2">DUF4276 family protein</fullName>
    </submittedName>
</protein>
<accession>A0A7K3NHP3</accession>
<sequence length="230" mass="25315">MKIVVLVEGDTEVKALPPFFRRWLAAGGCGHVGVVASSFRGNDNYLKEYAKKARLFLAVKDVIGVIGLLDLYGLKHPQALTGTMAQRYKNMQGELEKNVAGVFRQHFAVHELEAWLLSDPDLFDSPLRPKLPKKSPEKVNFDMLPAKVLEKHYPTVLGRDYKKTTDGVTLFQKLDPAVAAAKCPYLKALLEDLLDMARKSAKAFGPAEPSPTGSRHAPRTAKHPRGGAQG</sequence>
<evidence type="ECO:0000256" key="1">
    <source>
        <dbReference type="SAM" id="MobiDB-lite"/>
    </source>
</evidence>
<dbReference type="EMBL" id="JAAGRQ010000008">
    <property type="protein sequence ID" value="NDY55724.1"/>
    <property type="molecule type" value="Genomic_DNA"/>
</dbReference>
<name>A0A7K3NHP3_9BACT</name>
<proteinExistence type="predicted"/>
<dbReference type="RefSeq" id="WP_163300775.1">
    <property type="nucleotide sequence ID" value="NZ_JAAGRQ010000008.1"/>
</dbReference>
<keyword evidence="3" id="KW-1185">Reference proteome</keyword>
<feature type="compositionally biased region" description="Basic residues" evidence="1">
    <location>
        <begin position="216"/>
        <end position="230"/>
    </location>
</feature>
<dbReference type="Proteomes" id="UP000469724">
    <property type="component" value="Unassembled WGS sequence"/>
</dbReference>
<organism evidence="2 3">
    <name type="scientific">Desulfolutivibrio sulfodismutans</name>
    <dbReference type="NCBI Taxonomy" id="63561"/>
    <lineage>
        <taxon>Bacteria</taxon>
        <taxon>Pseudomonadati</taxon>
        <taxon>Thermodesulfobacteriota</taxon>
        <taxon>Desulfovibrionia</taxon>
        <taxon>Desulfovibrionales</taxon>
        <taxon>Desulfovibrionaceae</taxon>
        <taxon>Desulfolutivibrio</taxon>
    </lineage>
</organism>
<comment type="caution">
    <text evidence="2">The sequence shown here is derived from an EMBL/GenBank/DDBJ whole genome shotgun (WGS) entry which is preliminary data.</text>
</comment>
<evidence type="ECO:0000313" key="3">
    <source>
        <dbReference type="Proteomes" id="UP000469724"/>
    </source>
</evidence>
<dbReference type="AlphaFoldDB" id="A0A7K3NHP3"/>
<feature type="region of interest" description="Disordered" evidence="1">
    <location>
        <begin position="201"/>
        <end position="230"/>
    </location>
</feature>
<dbReference type="InterPro" id="IPR025455">
    <property type="entry name" value="DUF4276"/>
</dbReference>
<evidence type="ECO:0000313" key="2">
    <source>
        <dbReference type="EMBL" id="NDY55724.1"/>
    </source>
</evidence>
<dbReference type="Pfam" id="PF14103">
    <property type="entry name" value="DUF4276"/>
    <property type="match status" value="1"/>
</dbReference>
<gene>
    <name evidence="2" type="ORF">G3N56_03075</name>
</gene>